<evidence type="ECO:0000313" key="3">
    <source>
        <dbReference type="Proteomes" id="UP000034160"/>
    </source>
</evidence>
<dbReference type="AlphaFoldDB" id="A0A0G1ADQ9"/>
<accession>A0A0G1ADQ9</accession>
<keyword evidence="1" id="KW-1133">Transmembrane helix</keyword>
<evidence type="ECO:0000313" key="2">
    <source>
        <dbReference type="EMBL" id="KKS32261.1"/>
    </source>
</evidence>
<feature type="transmembrane region" description="Helical" evidence="1">
    <location>
        <begin position="12"/>
        <end position="40"/>
    </location>
</feature>
<comment type="caution">
    <text evidence="2">The sequence shown here is derived from an EMBL/GenBank/DDBJ whole genome shotgun (WGS) entry which is preliminary data.</text>
</comment>
<reference evidence="2 3" key="1">
    <citation type="journal article" date="2015" name="Nature">
        <title>rRNA introns, odd ribosomes, and small enigmatic genomes across a large radiation of phyla.</title>
        <authorList>
            <person name="Brown C.T."/>
            <person name="Hug L.A."/>
            <person name="Thomas B.C."/>
            <person name="Sharon I."/>
            <person name="Castelle C.J."/>
            <person name="Singh A."/>
            <person name="Wilkins M.J."/>
            <person name="Williams K.H."/>
            <person name="Banfield J.F."/>
        </authorList>
    </citation>
    <scope>NUCLEOTIDE SEQUENCE [LARGE SCALE GENOMIC DNA]</scope>
</reference>
<name>A0A0G1ADQ9_9BACT</name>
<feature type="transmembrane region" description="Helical" evidence="1">
    <location>
        <begin position="46"/>
        <end position="68"/>
    </location>
</feature>
<proteinExistence type="predicted"/>
<keyword evidence="1" id="KW-0472">Membrane</keyword>
<dbReference type="Proteomes" id="UP000034160">
    <property type="component" value="Unassembled WGS sequence"/>
</dbReference>
<protein>
    <submittedName>
        <fullName evidence="2">Uncharacterized protein</fullName>
    </submittedName>
</protein>
<dbReference type="STRING" id="1618356.UU93_C0008G0023"/>
<evidence type="ECO:0000256" key="1">
    <source>
        <dbReference type="SAM" id="Phobius"/>
    </source>
</evidence>
<gene>
    <name evidence="2" type="ORF">UU93_C0008G0023</name>
</gene>
<sequence>MAVGKHNIFHYLITAVYLLVKSILGSIVWIVLGIVGYVVFKASVSPYYLIIGFPLMLMSLGMVVNSLWSGLLSIFSLRYNQSMCVMCG</sequence>
<organism evidence="2 3">
    <name type="scientific">Candidatus Amesbacteria bacterium GW2011_GWA2_42_12</name>
    <dbReference type="NCBI Taxonomy" id="1618356"/>
    <lineage>
        <taxon>Bacteria</taxon>
        <taxon>Candidatus Amesiibacteriota</taxon>
    </lineage>
</organism>
<dbReference type="EMBL" id="LCCN01000008">
    <property type="protein sequence ID" value="KKS32261.1"/>
    <property type="molecule type" value="Genomic_DNA"/>
</dbReference>
<keyword evidence="1" id="KW-0812">Transmembrane</keyword>